<dbReference type="AlphaFoldDB" id="A0A0P7C5P6"/>
<dbReference type="Pfam" id="PF00085">
    <property type="entry name" value="Thioredoxin"/>
    <property type="match status" value="1"/>
</dbReference>
<dbReference type="EMBL" id="LGTQ01000005">
    <property type="protein sequence ID" value="KPM50143.1"/>
    <property type="molecule type" value="Genomic_DNA"/>
</dbReference>
<evidence type="ECO:0000313" key="4">
    <source>
        <dbReference type="EMBL" id="KPM50143.1"/>
    </source>
</evidence>
<feature type="signal peptide" evidence="2">
    <location>
        <begin position="1"/>
        <end position="21"/>
    </location>
</feature>
<dbReference type="PANTHER" id="PTHR15337">
    <property type="entry name" value="ANTERIOR GRADIENT PROTEIN-RELATED"/>
    <property type="match status" value="1"/>
</dbReference>
<feature type="chain" id="PRO_5006136598" evidence="2">
    <location>
        <begin position="22"/>
        <end position="147"/>
    </location>
</feature>
<sequence length="147" mass="16549">MMKKTLVLSLLLSFFAFGSFAQQGISFEHDANWASVVAKAKKENKLIFMDAYTSWCGPCKMLQAKVFPDKELGKYFNQTFVSAKFDMEKGEGPTLAQKFGVRAYPTLYFIDPNTQKVVHQVLGYRSVDQLLAIGKVAQTKKDESSSR</sequence>
<proteinExistence type="predicted"/>
<comment type="caution">
    <text evidence="4">The sequence shown here is derived from an EMBL/GenBank/DDBJ whole genome shotgun (WGS) entry which is preliminary data.</text>
</comment>
<evidence type="ECO:0000313" key="5">
    <source>
        <dbReference type="Proteomes" id="UP000050454"/>
    </source>
</evidence>
<dbReference type="STRING" id="1605367.AFM12_03640"/>
<organism evidence="4 5">
    <name type="scientific">Jiulongibacter sediminis</name>
    <dbReference type="NCBI Taxonomy" id="1605367"/>
    <lineage>
        <taxon>Bacteria</taxon>
        <taxon>Pseudomonadati</taxon>
        <taxon>Bacteroidota</taxon>
        <taxon>Cytophagia</taxon>
        <taxon>Cytophagales</taxon>
        <taxon>Leadbetterellaceae</taxon>
        <taxon>Jiulongibacter</taxon>
    </lineage>
</organism>
<dbReference type="InterPro" id="IPR013766">
    <property type="entry name" value="Thioredoxin_domain"/>
</dbReference>
<gene>
    <name evidence="4" type="ORF">AFM12_03640</name>
</gene>
<dbReference type="SUPFAM" id="SSF52833">
    <property type="entry name" value="Thioredoxin-like"/>
    <property type="match status" value="1"/>
</dbReference>
<evidence type="ECO:0000259" key="3">
    <source>
        <dbReference type="PROSITE" id="PS51352"/>
    </source>
</evidence>
<dbReference type="InterPro" id="IPR036249">
    <property type="entry name" value="Thioredoxin-like_sf"/>
</dbReference>
<dbReference type="Gene3D" id="3.40.30.10">
    <property type="entry name" value="Glutaredoxin"/>
    <property type="match status" value="1"/>
</dbReference>
<dbReference type="InterPro" id="IPR051099">
    <property type="entry name" value="AGR/TXD"/>
</dbReference>
<dbReference type="Proteomes" id="UP000050454">
    <property type="component" value="Unassembled WGS sequence"/>
</dbReference>
<accession>A0A0P7C5P6</accession>
<reference evidence="4 5" key="1">
    <citation type="submission" date="2015-07" db="EMBL/GenBank/DDBJ databases">
        <title>The draft genome sequence of Leadbetterella sp. JN14-9.</title>
        <authorList>
            <person name="Liu Y."/>
            <person name="Du J."/>
            <person name="Shao Z."/>
        </authorList>
    </citation>
    <scope>NUCLEOTIDE SEQUENCE [LARGE SCALE GENOMIC DNA]</scope>
    <source>
        <strain evidence="4 5">JN14-9</strain>
    </source>
</reference>
<dbReference type="PROSITE" id="PS51352">
    <property type="entry name" value="THIOREDOXIN_2"/>
    <property type="match status" value="1"/>
</dbReference>
<feature type="domain" description="Thioredoxin" evidence="3">
    <location>
        <begin position="8"/>
        <end position="139"/>
    </location>
</feature>
<keyword evidence="1 2" id="KW-0732">Signal</keyword>
<dbReference type="CDD" id="cd02947">
    <property type="entry name" value="TRX_family"/>
    <property type="match status" value="1"/>
</dbReference>
<keyword evidence="5" id="KW-1185">Reference proteome</keyword>
<evidence type="ECO:0000256" key="1">
    <source>
        <dbReference type="ARBA" id="ARBA00022729"/>
    </source>
</evidence>
<evidence type="ECO:0000256" key="2">
    <source>
        <dbReference type="SAM" id="SignalP"/>
    </source>
</evidence>
<protein>
    <submittedName>
        <fullName evidence="4">Thioredoxin</fullName>
    </submittedName>
</protein>
<name>A0A0P7C5P6_9BACT</name>
<dbReference type="PANTHER" id="PTHR15337:SF11">
    <property type="entry name" value="THIOREDOXIN DOMAIN-CONTAINING PROTEIN"/>
    <property type="match status" value="1"/>
</dbReference>